<keyword evidence="3" id="KW-1185">Reference proteome</keyword>
<gene>
    <name evidence="2" type="ORF">SAMN05660462_02543</name>
</gene>
<feature type="transmembrane region" description="Helical" evidence="1">
    <location>
        <begin position="20"/>
        <end position="41"/>
    </location>
</feature>
<name>A0A1H3RUC5_9FIRM</name>
<keyword evidence="1" id="KW-1133">Transmembrane helix</keyword>
<accession>A0A1H3RUC5</accession>
<evidence type="ECO:0000313" key="3">
    <source>
        <dbReference type="Proteomes" id="UP000198625"/>
    </source>
</evidence>
<dbReference type="AlphaFoldDB" id="A0A1H3RUC5"/>
<evidence type="ECO:0000256" key="1">
    <source>
        <dbReference type="SAM" id="Phobius"/>
    </source>
</evidence>
<reference evidence="2 3" key="1">
    <citation type="submission" date="2016-10" db="EMBL/GenBank/DDBJ databases">
        <authorList>
            <person name="de Groot N.N."/>
        </authorList>
    </citation>
    <scope>NUCLEOTIDE SEQUENCE [LARGE SCALE GENOMIC DNA]</scope>
    <source>
        <strain evidence="2 3">DSM 21650</strain>
    </source>
</reference>
<keyword evidence="1" id="KW-0812">Transmembrane</keyword>
<dbReference type="EMBL" id="FNQE01000031">
    <property type="protein sequence ID" value="SDZ28881.1"/>
    <property type="molecule type" value="Genomic_DNA"/>
</dbReference>
<keyword evidence="1" id="KW-0472">Membrane</keyword>
<dbReference type="STRING" id="415015.SAMN05660462_02543"/>
<dbReference type="RefSeq" id="WP_091731957.1">
    <property type="nucleotide sequence ID" value="NZ_FNQE01000031.1"/>
</dbReference>
<proteinExistence type="predicted"/>
<sequence>MIIYKKDINNSCCKIDPLRLALIGAFLTLVGDFLAFLAAFADMQEACQNTNLSSENIINKVYAENKIKDLEKEISILKKQINYTDS</sequence>
<organism evidence="2 3">
    <name type="scientific">Proteiniborus ethanoligenes</name>
    <dbReference type="NCBI Taxonomy" id="415015"/>
    <lineage>
        <taxon>Bacteria</taxon>
        <taxon>Bacillati</taxon>
        <taxon>Bacillota</taxon>
        <taxon>Clostridia</taxon>
        <taxon>Eubacteriales</taxon>
        <taxon>Proteiniborus</taxon>
    </lineage>
</organism>
<protein>
    <submittedName>
        <fullName evidence="2">Uncharacterized protein</fullName>
    </submittedName>
</protein>
<evidence type="ECO:0000313" key="2">
    <source>
        <dbReference type="EMBL" id="SDZ28881.1"/>
    </source>
</evidence>
<dbReference type="Proteomes" id="UP000198625">
    <property type="component" value="Unassembled WGS sequence"/>
</dbReference>